<evidence type="ECO:0000259" key="1">
    <source>
        <dbReference type="Pfam" id="PF05838"/>
    </source>
</evidence>
<dbReference type="InterPro" id="IPR023346">
    <property type="entry name" value="Lysozyme-like_dom_sf"/>
</dbReference>
<dbReference type="SUPFAM" id="SSF53955">
    <property type="entry name" value="Lysozyme-like"/>
    <property type="match status" value="1"/>
</dbReference>
<dbReference type="InterPro" id="IPR008565">
    <property type="entry name" value="TtsA-like_GH18_dom"/>
</dbReference>
<dbReference type="Pfam" id="PF09374">
    <property type="entry name" value="PG_binding_3"/>
    <property type="match status" value="1"/>
</dbReference>
<feature type="domain" description="TtsA-like Glycoside hydrolase family 108" evidence="1">
    <location>
        <begin position="10"/>
        <end position="91"/>
    </location>
</feature>
<sequence>MNDRFNKFLDYIFKVEGGYTNDKNDKGGATNFGITHEDAKTYLGYTGDMRKFKKSDAEKIYEKIYYKGNHLDKIVSDKIALSIFDWIVNSGKTGKKKAQIVANKFGSNLTVDGIIGPKTVEAINKINPETFLKEYHEMQRNFYKYLVSKDKTQQDFLTGWLNRVDRKEKYLKEMI</sequence>
<dbReference type="Gene3D" id="1.20.141.10">
    <property type="entry name" value="Chitosanase, subunit A, domain 1"/>
    <property type="match status" value="1"/>
</dbReference>
<protein>
    <submittedName>
        <fullName evidence="3">Lysozyme</fullName>
    </submittedName>
</protein>
<evidence type="ECO:0000313" key="3">
    <source>
        <dbReference type="EMBL" id="DAD71644.1"/>
    </source>
</evidence>
<proteinExistence type="predicted"/>
<dbReference type="EMBL" id="BK015885">
    <property type="protein sequence ID" value="DAD71644.1"/>
    <property type="molecule type" value="Genomic_DNA"/>
</dbReference>
<organism evidence="3">
    <name type="scientific">Siphoviridae sp. ctl0E3</name>
    <dbReference type="NCBI Taxonomy" id="2827586"/>
    <lineage>
        <taxon>Viruses</taxon>
        <taxon>Duplodnaviria</taxon>
        <taxon>Heunggongvirae</taxon>
        <taxon>Uroviricota</taxon>
        <taxon>Caudoviricetes</taxon>
    </lineage>
</organism>
<name>A0A8S5LNR1_9CAUD</name>
<dbReference type="Pfam" id="PF05838">
    <property type="entry name" value="Glyco_hydro_108"/>
    <property type="match status" value="1"/>
</dbReference>
<accession>A0A8S5LNR1</accession>
<dbReference type="InterPro" id="IPR018537">
    <property type="entry name" value="Peptidoglycan-bd_3"/>
</dbReference>
<dbReference type="CDD" id="cd13926">
    <property type="entry name" value="N-acetylmuramidase_GH108"/>
    <property type="match status" value="1"/>
</dbReference>
<evidence type="ECO:0000259" key="2">
    <source>
        <dbReference type="Pfam" id="PF09374"/>
    </source>
</evidence>
<reference evidence="3" key="1">
    <citation type="journal article" date="2021" name="Proc. Natl. Acad. Sci. U.S.A.">
        <title>A Catalog of Tens of Thousands of Viruses from Human Metagenomes Reveals Hidden Associations with Chronic Diseases.</title>
        <authorList>
            <person name="Tisza M.J."/>
            <person name="Buck C.B."/>
        </authorList>
    </citation>
    <scope>NUCLEOTIDE SEQUENCE</scope>
    <source>
        <strain evidence="3">Ctl0E3</strain>
    </source>
</reference>
<feature type="domain" description="Peptidoglycan binding" evidence="2">
    <location>
        <begin position="99"/>
        <end position="164"/>
    </location>
</feature>